<evidence type="ECO:0000256" key="1">
    <source>
        <dbReference type="ARBA" id="ARBA00022679"/>
    </source>
</evidence>
<evidence type="ECO:0000256" key="5">
    <source>
        <dbReference type="NCBIfam" id="TIGR01378"/>
    </source>
</evidence>
<dbReference type="Pfam" id="PF04265">
    <property type="entry name" value="TPK_B1_binding"/>
    <property type="match status" value="1"/>
</dbReference>
<evidence type="ECO:0000313" key="7">
    <source>
        <dbReference type="EMBL" id="MBM6753341.1"/>
    </source>
</evidence>
<keyword evidence="2" id="KW-0547">Nucleotide-binding</keyword>
<organism evidence="7 8">
    <name type="scientific">Limosilactobacillus alvi</name>
    <dbReference type="NCBI Taxonomy" id="990412"/>
    <lineage>
        <taxon>Bacteria</taxon>
        <taxon>Bacillati</taxon>
        <taxon>Bacillota</taxon>
        <taxon>Bacilli</taxon>
        <taxon>Lactobacillales</taxon>
        <taxon>Lactobacillaceae</taxon>
        <taxon>Limosilactobacillus</taxon>
    </lineage>
</organism>
<dbReference type="PANTHER" id="PTHR41299">
    <property type="entry name" value="THIAMINE PYROPHOSPHOKINASE"/>
    <property type="match status" value="1"/>
</dbReference>
<feature type="domain" description="Thiamin pyrophosphokinase thiamin-binding" evidence="6">
    <location>
        <begin position="145"/>
        <end position="209"/>
    </location>
</feature>
<evidence type="ECO:0000256" key="4">
    <source>
        <dbReference type="ARBA" id="ARBA00022840"/>
    </source>
</evidence>
<dbReference type="InterPro" id="IPR006282">
    <property type="entry name" value="Thi_PPkinase"/>
</dbReference>
<dbReference type="CDD" id="cd07995">
    <property type="entry name" value="TPK"/>
    <property type="match status" value="1"/>
</dbReference>
<keyword evidence="1 7" id="KW-0808">Transferase</keyword>
<dbReference type="InterPro" id="IPR007373">
    <property type="entry name" value="Thiamin_PyroPKinase_B1-bd"/>
</dbReference>
<sequence length="224" mass="25169">MQPINIMVGGPASEIPLDEMEKHRGETWIGADFGATFLLNHGIIPQIAIGDFDSTFPKTMEKLKNAVTEIRRFPPQKDYTDTQLAVKVALTEFQADQINLFGATGGRLDQLLSNLMFPLMAEFQAVIPKLVIIDQQNEMRYYLPGKYEIRKRPGMKYLAFVNLTAVTGLTLPDEKYKLQNFDAKIPISWSSNEFDGLVNHFSFNSGVVAVIQSRDSLATAPRLR</sequence>
<evidence type="ECO:0000313" key="8">
    <source>
        <dbReference type="Proteomes" id="UP000776629"/>
    </source>
</evidence>
<dbReference type="GO" id="GO:0004788">
    <property type="term" value="F:thiamine diphosphokinase activity"/>
    <property type="evidence" value="ECO:0007669"/>
    <property type="project" value="UniProtKB-EC"/>
</dbReference>
<gene>
    <name evidence="7" type="ORF">H5993_00975</name>
</gene>
<proteinExistence type="predicted"/>
<dbReference type="Proteomes" id="UP000776629">
    <property type="component" value="Unassembled WGS sequence"/>
</dbReference>
<evidence type="ECO:0000256" key="3">
    <source>
        <dbReference type="ARBA" id="ARBA00022777"/>
    </source>
</evidence>
<dbReference type="InterPro" id="IPR007371">
    <property type="entry name" value="TPK_catalytic"/>
</dbReference>
<comment type="caution">
    <text evidence="7">The sequence shown here is derived from an EMBL/GenBank/DDBJ whole genome shotgun (WGS) entry which is preliminary data.</text>
</comment>
<dbReference type="EC" id="2.7.6.2" evidence="5"/>
<dbReference type="RefSeq" id="WP_204775923.1">
    <property type="nucleotide sequence ID" value="NZ_JACJJQ010000003.1"/>
</dbReference>
<dbReference type="NCBIfam" id="TIGR01378">
    <property type="entry name" value="thi_PPkinase"/>
    <property type="match status" value="1"/>
</dbReference>
<dbReference type="Pfam" id="PF04263">
    <property type="entry name" value="TPK_catalytic"/>
    <property type="match status" value="1"/>
</dbReference>
<dbReference type="PANTHER" id="PTHR41299:SF1">
    <property type="entry name" value="THIAMINE PYROPHOSPHOKINASE"/>
    <property type="match status" value="1"/>
</dbReference>
<reference evidence="7 8" key="1">
    <citation type="journal article" date="2021" name="Sci. Rep.">
        <title>The distribution of antibiotic resistance genes in chicken gut microbiota commensals.</title>
        <authorList>
            <person name="Juricova H."/>
            <person name="Matiasovicova J."/>
            <person name="Kubasova T."/>
            <person name="Cejkova D."/>
            <person name="Rychlik I."/>
        </authorList>
    </citation>
    <scope>NUCLEOTIDE SEQUENCE [LARGE SCALE GENOMIC DNA]</scope>
    <source>
        <strain evidence="7 8">An810</strain>
    </source>
</reference>
<accession>A0ABS2EM83</accession>
<dbReference type="SUPFAM" id="SSF63999">
    <property type="entry name" value="Thiamin pyrophosphokinase, catalytic domain"/>
    <property type="match status" value="1"/>
</dbReference>
<dbReference type="InterPro" id="IPR053149">
    <property type="entry name" value="TPK"/>
</dbReference>
<evidence type="ECO:0000259" key="6">
    <source>
        <dbReference type="SMART" id="SM00983"/>
    </source>
</evidence>
<evidence type="ECO:0000256" key="2">
    <source>
        <dbReference type="ARBA" id="ARBA00022741"/>
    </source>
</evidence>
<name>A0ABS2EM83_9LACO</name>
<dbReference type="InterPro" id="IPR036759">
    <property type="entry name" value="TPK_catalytic_sf"/>
</dbReference>
<dbReference type="SMART" id="SM00983">
    <property type="entry name" value="TPK_B1_binding"/>
    <property type="match status" value="1"/>
</dbReference>
<dbReference type="Gene3D" id="3.40.50.10240">
    <property type="entry name" value="Thiamin pyrophosphokinase, catalytic domain"/>
    <property type="match status" value="1"/>
</dbReference>
<keyword evidence="3" id="KW-0418">Kinase</keyword>
<dbReference type="EMBL" id="JACJJQ010000003">
    <property type="protein sequence ID" value="MBM6753341.1"/>
    <property type="molecule type" value="Genomic_DNA"/>
</dbReference>
<keyword evidence="8" id="KW-1185">Reference proteome</keyword>
<protein>
    <recommendedName>
        <fullName evidence="5">Thiamine diphosphokinase</fullName>
        <ecNumber evidence="5">2.7.6.2</ecNumber>
    </recommendedName>
</protein>
<keyword evidence="4" id="KW-0067">ATP-binding</keyword>